<keyword evidence="6" id="KW-0133">Cell shape</keyword>
<comment type="subcellular location">
    <subcellularLocation>
        <location evidence="2">Cell membrane</location>
    </subcellularLocation>
    <subcellularLocation>
        <location evidence="1">Membrane</location>
        <topology evidence="1">Single-pass membrane protein</topology>
    </subcellularLocation>
</comment>
<keyword evidence="7" id="KW-0573">Peptidoglycan synthesis</keyword>
<dbReference type="PANTHER" id="PTHR30627">
    <property type="entry name" value="PEPTIDOGLYCAN D,D-TRANSPEPTIDASE"/>
    <property type="match status" value="1"/>
</dbReference>
<dbReference type="SUPFAM" id="SSF56519">
    <property type="entry name" value="Penicillin binding protein dimerisation domain"/>
    <property type="match status" value="1"/>
</dbReference>
<evidence type="ECO:0000256" key="3">
    <source>
        <dbReference type="ARBA" id="ARBA00007171"/>
    </source>
</evidence>
<keyword evidence="10" id="KW-0961">Cell wall biogenesis/degradation</keyword>
<keyword evidence="8 11" id="KW-1133">Transmembrane helix</keyword>
<evidence type="ECO:0000256" key="2">
    <source>
        <dbReference type="ARBA" id="ARBA00004236"/>
    </source>
</evidence>
<evidence type="ECO:0000256" key="9">
    <source>
        <dbReference type="ARBA" id="ARBA00023136"/>
    </source>
</evidence>
<dbReference type="InterPro" id="IPR005311">
    <property type="entry name" value="PBP_dimer"/>
</dbReference>
<protein>
    <submittedName>
        <fullName evidence="14">Penicillin-binding protein 2</fullName>
    </submittedName>
</protein>
<evidence type="ECO:0000256" key="11">
    <source>
        <dbReference type="SAM" id="Phobius"/>
    </source>
</evidence>
<keyword evidence="5 11" id="KW-0812">Transmembrane</keyword>
<dbReference type="EMBL" id="QICS01000001">
    <property type="protein sequence ID" value="PXV95530.1"/>
    <property type="molecule type" value="Genomic_DNA"/>
</dbReference>
<dbReference type="Gene3D" id="3.90.1310.10">
    <property type="entry name" value="Penicillin-binding protein 2a (Domain 2)"/>
    <property type="match status" value="1"/>
</dbReference>
<dbReference type="InterPro" id="IPR001460">
    <property type="entry name" value="PCN-bd_Tpept"/>
</dbReference>
<dbReference type="Pfam" id="PF00905">
    <property type="entry name" value="Transpeptidase"/>
    <property type="match status" value="1"/>
</dbReference>
<evidence type="ECO:0000256" key="5">
    <source>
        <dbReference type="ARBA" id="ARBA00022692"/>
    </source>
</evidence>
<name>A0A318ESP6_9FIRM</name>
<dbReference type="InterPro" id="IPR012338">
    <property type="entry name" value="Beta-lactam/transpept-like"/>
</dbReference>
<gene>
    <name evidence="14" type="ORF">C8E03_101159</name>
</gene>
<dbReference type="Gene3D" id="1.10.10.1230">
    <property type="entry name" value="Penicillin-binding protein, N-terminal non-catalytic domain, head sub-domain"/>
    <property type="match status" value="1"/>
</dbReference>
<evidence type="ECO:0000259" key="12">
    <source>
        <dbReference type="Pfam" id="PF00905"/>
    </source>
</evidence>
<dbReference type="AlphaFoldDB" id="A0A318ESP6"/>
<proteinExistence type="inferred from homology"/>
<feature type="domain" description="Penicillin-binding protein transpeptidase" evidence="12">
    <location>
        <begin position="600"/>
        <end position="922"/>
    </location>
</feature>
<accession>A0A318ESP6</accession>
<sequence length="949" mass="105546">MFKNIKEILKSIVSSRLFILTIVFGIMFAVLIQRIFQLQIVNGNTYLENFTLKIKKEKTIPSTRGKIYDRNGEVLAYNELAYAVTIEDNGNYSSTKEKNKALNDIIYQLINIIEANGDDIINDFNIVMDGSGNYSYTVSDTQLLRFLADIYGKANVEDIGENADNSASEVIEYLRGEKKYDIGDNYTNEEALKIITIRFAMSANSYQKYLATTVATDVSDETVAVVMENEDVLQGVSIEEGSIRRYVDSEYFAHIIGYTGKASQEELDSLKKENDSYKQTDVVGKSGIEKYMETQLQGTKGTEQVYVDNLGKVIETDSKTEPIAGNNVQLTIDKDLQEAVYKIIEQKLAGILVSKIQNIKEYVPTSNASASDIIIPIDDVYFALIDNNVIDINHFSNENASATESAVYSKYENKKASVIASIAEQLTGSNSQAYKNLSDEMKVYVSYLVTFLTDNGIMLKSSIDTDDDTYKAWKNETISLKDYLSYAISKNWIDITKIDVEKRYADTNEIFNSLIAYVEKSLTSNAEFDKKLYKYMIKENILSGQEICLMLFDQGILKAEDTTTPSLAISAAGGAYKFIVSKIEDLEITPAQLALWPCSGSCVVTDVNTGEVLACVTYPSYDNNKFANSIDADYYNKLLNDKSYPLLNRATQQKTAPGSTFKMVTATAGLEEGVISTTEQIDDLGVFTKVEQPPKAPKCWKYTSSHMTHGKINVSEALRDSCNYFFYEVGWRLSLTSSDQYSSQTGLDKLREYATKYGLSETSGIEITESEPQITDEDSIRSSIGQGTNNFTNVQLSKYVTTVANSGTCYNLTLLDKLIDSNGNVIEDYQPTVYNTLDDIKSSTWTSIHEGMRMVVENLGAFKGIELPVAGKTGTAQEVTTKPNHALFVSYAPYDNPEVAITVQIPNGYSSTSAAEVGRDVVKYYFNLTDDSEVITGKAEELDSYVAGD</sequence>
<dbReference type="RefSeq" id="WP_110290010.1">
    <property type="nucleotide sequence ID" value="NZ_QICS01000001.1"/>
</dbReference>
<dbReference type="Gene3D" id="3.40.710.10">
    <property type="entry name" value="DD-peptidase/beta-lactamase superfamily"/>
    <property type="match status" value="1"/>
</dbReference>
<dbReference type="PANTHER" id="PTHR30627:SF2">
    <property type="entry name" value="PEPTIDOGLYCAN D,D-TRANSPEPTIDASE MRDA"/>
    <property type="match status" value="1"/>
</dbReference>
<dbReference type="GO" id="GO:0008360">
    <property type="term" value="P:regulation of cell shape"/>
    <property type="evidence" value="ECO:0007669"/>
    <property type="project" value="UniProtKB-KW"/>
</dbReference>
<reference evidence="14 15" key="1">
    <citation type="submission" date="2018-05" db="EMBL/GenBank/DDBJ databases">
        <title>Genomic Encyclopedia of Type Strains, Phase IV (KMG-IV): sequencing the most valuable type-strain genomes for metagenomic binning, comparative biology and taxonomic classification.</title>
        <authorList>
            <person name="Goeker M."/>
        </authorList>
    </citation>
    <scope>NUCLEOTIDE SEQUENCE [LARGE SCALE GENOMIC DNA]</scope>
    <source>
        <strain evidence="14 15">DSM 28816</strain>
    </source>
</reference>
<evidence type="ECO:0000256" key="6">
    <source>
        <dbReference type="ARBA" id="ARBA00022960"/>
    </source>
</evidence>
<comment type="similarity">
    <text evidence="3">Belongs to the transpeptidase family.</text>
</comment>
<dbReference type="Pfam" id="PF03717">
    <property type="entry name" value="PBP_dimer"/>
    <property type="match status" value="1"/>
</dbReference>
<evidence type="ECO:0000256" key="4">
    <source>
        <dbReference type="ARBA" id="ARBA00022475"/>
    </source>
</evidence>
<dbReference type="InterPro" id="IPR036138">
    <property type="entry name" value="PBP_dimer_sf"/>
</dbReference>
<dbReference type="GO" id="GO:0005886">
    <property type="term" value="C:plasma membrane"/>
    <property type="evidence" value="ECO:0007669"/>
    <property type="project" value="UniProtKB-SubCell"/>
</dbReference>
<dbReference type="GO" id="GO:0009252">
    <property type="term" value="P:peptidoglycan biosynthetic process"/>
    <property type="evidence" value="ECO:0007669"/>
    <property type="project" value="UniProtKB-KW"/>
</dbReference>
<dbReference type="SUPFAM" id="SSF56601">
    <property type="entry name" value="beta-lactamase/transpeptidase-like"/>
    <property type="match status" value="1"/>
</dbReference>
<dbReference type="GO" id="GO:0071555">
    <property type="term" value="P:cell wall organization"/>
    <property type="evidence" value="ECO:0007669"/>
    <property type="project" value="UniProtKB-KW"/>
</dbReference>
<evidence type="ECO:0000256" key="8">
    <source>
        <dbReference type="ARBA" id="ARBA00022989"/>
    </source>
</evidence>
<evidence type="ECO:0000313" key="15">
    <source>
        <dbReference type="Proteomes" id="UP000247523"/>
    </source>
</evidence>
<comment type="caution">
    <text evidence="14">The sequence shown here is derived from an EMBL/GenBank/DDBJ whole genome shotgun (WGS) entry which is preliminary data.</text>
</comment>
<feature type="transmembrane region" description="Helical" evidence="11">
    <location>
        <begin position="12"/>
        <end position="32"/>
    </location>
</feature>
<dbReference type="GO" id="GO:0071972">
    <property type="term" value="F:peptidoglycan L,D-transpeptidase activity"/>
    <property type="evidence" value="ECO:0007669"/>
    <property type="project" value="TreeGrafter"/>
</dbReference>
<evidence type="ECO:0000313" key="14">
    <source>
        <dbReference type="EMBL" id="PXV95530.1"/>
    </source>
</evidence>
<evidence type="ECO:0000256" key="1">
    <source>
        <dbReference type="ARBA" id="ARBA00004167"/>
    </source>
</evidence>
<evidence type="ECO:0000256" key="7">
    <source>
        <dbReference type="ARBA" id="ARBA00022984"/>
    </source>
</evidence>
<organism evidence="14 15">
    <name type="scientific">Lachnotalea glycerini</name>
    <dbReference type="NCBI Taxonomy" id="1763509"/>
    <lineage>
        <taxon>Bacteria</taxon>
        <taxon>Bacillati</taxon>
        <taxon>Bacillota</taxon>
        <taxon>Clostridia</taxon>
        <taxon>Lachnospirales</taxon>
        <taxon>Lachnospiraceae</taxon>
        <taxon>Lachnotalea</taxon>
    </lineage>
</organism>
<dbReference type="GO" id="GO:0008658">
    <property type="term" value="F:penicillin binding"/>
    <property type="evidence" value="ECO:0007669"/>
    <property type="project" value="InterPro"/>
</dbReference>
<keyword evidence="4" id="KW-1003">Cell membrane</keyword>
<dbReference type="Proteomes" id="UP000247523">
    <property type="component" value="Unassembled WGS sequence"/>
</dbReference>
<feature type="domain" description="Penicillin-binding protein dimerisation" evidence="13">
    <location>
        <begin position="60"/>
        <end position="316"/>
    </location>
</feature>
<evidence type="ECO:0000259" key="13">
    <source>
        <dbReference type="Pfam" id="PF03717"/>
    </source>
</evidence>
<dbReference type="InterPro" id="IPR050515">
    <property type="entry name" value="Beta-lactam/transpept"/>
</dbReference>
<evidence type="ECO:0000256" key="10">
    <source>
        <dbReference type="ARBA" id="ARBA00023316"/>
    </source>
</evidence>
<keyword evidence="9 11" id="KW-0472">Membrane</keyword>